<proteinExistence type="inferred from homology"/>
<dbReference type="Pfam" id="PF00445">
    <property type="entry name" value="Ribonuclease_T2"/>
    <property type="match status" value="1"/>
</dbReference>
<evidence type="ECO:0000256" key="4">
    <source>
        <dbReference type="RuleBase" id="RU004328"/>
    </source>
</evidence>
<dbReference type="GO" id="GO:0003723">
    <property type="term" value="F:RNA binding"/>
    <property type="evidence" value="ECO:0007669"/>
    <property type="project" value="InterPro"/>
</dbReference>
<evidence type="ECO:0000259" key="5">
    <source>
        <dbReference type="Pfam" id="PF12937"/>
    </source>
</evidence>
<dbReference type="GO" id="GO:0033897">
    <property type="term" value="F:ribonuclease T2 activity"/>
    <property type="evidence" value="ECO:0007669"/>
    <property type="project" value="InterPro"/>
</dbReference>
<dbReference type="InterPro" id="IPR001568">
    <property type="entry name" value="RNase_T2-like"/>
</dbReference>
<evidence type="ECO:0000256" key="3">
    <source>
        <dbReference type="ARBA" id="ARBA00023180"/>
    </source>
</evidence>
<dbReference type="GO" id="GO:0006401">
    <property type="term" value="P:RNA catabolic process"/>
    <property type="evidence" value="ECO:0007669"/>
    <property type="project" value="TreeGrafter"/>
</dbReference>
<dbReference type="InterPro" id="IPR001810">
    <property type="entry name" value="F-box_dom"/>
</dbReference>
<name>A0A498IZX5_MALDO</name>
<keyword evidence="7" id="KW-1185">Reference proteome</keyword>
<dbReference type="InterPro" id="IPR036047">
    <property type="entry name" value="F-box-like_dom_sf"/>
</dbReference>
<dbReference type="EMBL" id="RDQH01000336">
    <property type="protein sequence ID" value="RXH87093.1"/>
    <property type="molecule type" value="Genomic_DNA"/>
</dbReference>
<evidence type="ECO:0000313" key="7">
    <source>
        <dbReference type="Proteomes" id="UP000290289"/>
    </source>
</evidence>
<dbReference type="AlphaFoldDB" id="A0A498IZX5"/>
<dbReference type="InterPro" id="IPR033130">
    <property type="entry name" value="RNase_T2_His_AS_2"/>
</dbReference>
<keyword evidence="3" id="KW-0325">Glycoprotein</keyword>
<accession>A0A498IZX5</accession>
<dbReference type="Gene3D" id="1.20.1280.50">
    <property type="match status" value="1"/>
</dbReference>
<dbReference type="Pfam" id="PF12937">
    <property type="entry name" value="F-box-like"/>
    <property type="match status" value="1"/>
</dbReference>
<feature type="domain" description="F-box" evidence="5">
    <location>
        <begin position="52"/>
        <end position="84"/>
    </location>
</feature>
<protein>
    <recommendedName>
        <fullName evidence="5">F-box domain-containing protein</fullName>
    </recommendedName>
</protein>
<dbReference type="CDD" id="cd22157">
    <property type="entry name" value="F-box_AtFBW1-like"/>
    <property type="match status" value="1"/>
</dbReference>
<gene>
    <name evidence="6" type="ORF">DVH24_028593</name>
</gene>
<dbReference type="PANTHER" id="PTHR11240">
    <property type="entry name" value="RIBONUCLEASE T2"/>
    <property type="match status" value="1"/>
</dbReference>
<comment type="similarity">
    <text evidence="1 4">Belongs to the RNase T2 family.</text>
</comment>
<dbReference type="Proteomes" id="UP000290289">
    <property type="component" value="Chromosome 10"/>
</dbReference>
<comment type="caution">
    <text evidence="6">The sequence shown here is derived from an EMBL/GenBank/DDBJ whole genome shotgun (WGS) entry which is preliminary data.</text>
</comment>
<organism evidence="6 7">
    <name type="scientific">Malus domestica</name>
    <name type="common">Apple</name>
    <name type="synonym">Pyrus malus</name>
    <dbReference type="NCBI Taxonomy" id="3750"/>
    <lineage>
        <taxon>Eukaryota</taxon>
        <taxon>Viridiplantae</taxon>
        <taxon>Streptophyta</taxon>
        <taxon>Embryophyta</taxon>
        <taxon>Tracheophyta</taxon>
        <taxon>Spermatophyta</taxon>
        <taxon>Magnoliopsida</taxon>
        <taxon>eudicotyledons</taxon>
        <taxon>Gunneridae</taxon>
        <taxon>Pentapetalae</taxon>
        <taxon>rosids</taxon>
        <taxon>fabids</taxon>
        <taxon>Rosales</taxon>
        <taxon>Rosaceae</taxon>
        <taxon>Amygdaloideae</taxon>
        <taxon>Maleae</taxon>
        <taxon>Malus</taxon>
    </lineage>
</organism>
<sequence>MQPHRRKVKVLVNVNGADVAELAARRPTTRTRVRSIIDIAQMTNKTSKIGQDLLVNILSTLPPKSLMRFKCVAKWWHALINDPRFVDKHLSHSLLDDQSTRVLLKRMLVPSTEDPNGDKFQSVFSVLTFDNVIVDDDDGGVHKCSTLSGIEDVNIPLSMSLEIGDDQSFHVIGHCDGIICLARPNSTKVLLWNPAIQEFRVLPSETYSPDCDEVLTVEGNGGLPMWKSDEVLTVEENGGIVCYNFRTKKLKNLPIQSAISTLRCRLAATKRVSIGQYDFPGPKASSRIVLVVIALCFVTYLGKSNAATPYDIFQFVQQSPYVFCLRNGICGNPPVLRHTFTTHGLWPSNFTDPSASILCAGTLFDRKQMNADHNLQLLLSNSWPNFNNRRTNMDFWEHEYNKHGRCSDNKFSQTQYFHEAHRLWLTYNAQYLFSQTTGIVPGHQYDYIDLESAIRRTIGGKTPLLMCKYDGRIVYLQEVVICFDYNAANPVDCVRTTNCGALVSYSL</sequence>
<dbReference type="InterPro" id="IPR036430">
    <property type="entry name" value="RNase_T2-like_sf"/>
</dbReference>
<dbReference type="SUPFAM" id="SSF55895">
    <property type="entry name" value="Ribonuclease Rh-like"/>
    <property type="match status" value="1"/>
</dbReference>
<evidence type="ECO:0000313" key="6">
    <source>
        <dbReference type="EMBL" id="RXH87093.1"/>
    </source>
</evidence>
<reference evidence="6 7" key="1">
    <citation type="submission" date="2018-10" db="EMBL/GenBank/DDBJ databases">
        <title>A high-quality apple genome assembly.</title>
        <authorList>
            <person name="Hu J."/>
        </authorList>
    </citation>
    <scope>NUCLEOTIDE SEQUENCE [LARGE SCALE GENOMIC DNA]</scope>
    <source>
        <strain evidence="7">cv. HFTH1</strain>
        <tissue evidence="6">Young leaf</tissue>
    </source>
</reference>
<dbReference type="PROSITE" id="PS00531">
    <property type="entry name" value="RNASE_T2_2"/>
    <property type="match status" value="1"/>
</dbReference>
<dbReference type="Gene3D" id="3.90.730.10">
    <property type="entry name" value="Ribonuclease T2-like"/>
    <property type="match status" value="1"/>
</dbReference>
<dbReference type="PANTHER" id="PTHR11240:SF18">
    <property type="entry name" value="OS07G0630400 PROTEIN"/>
    <property type="match status" value="1"/>
</dbReference>
<keyword evidence="2" id="KW-0732">Signal</keyword>
<dbReference type="GO" id="GO:0005576">
    <property type="term" value="C:extracellular region"/>
    <property type="evidence" value="ECO:0007669"/>
    <property type="project" value="TreeGrafter"/>
</dbReference>
<evidence type="ECO:0000256" key="1">
    <source>
        <dbReference type="ARBA" id="ARBA00007469"/>
    </source>
</evidence>
<evidence type="ECO:0000256" key="2">
    <source>
        <dbReference type="ARBA" id="ARBA00022729"/>
    </source>
</evidence>
<dbReference type="SUPFAM" id="SSF81383">
    <property type="entry name" value="F-box domain"/>
    <property type="match status" value="1"/>
</dbReference>